<name>A0AC58LMK0_CASCN</name>
<protein>
    <submittedName>
        <fullName evidence="2">E3 ubiquitin-protein ligase PPP1R11-like</fullName>
    </submittedName>
</protein>
<evidence type="ECO:0000313" key="2">
    <source>
        <dbReference type="RefSeq" id="XP_073918373.1"/>
    </source>
</evidence>
<dbReference type="RefSeq" id="XP_073918373.1">
    <property type="nucleotide sequence ID" value="XM_074062272.1"/>
</dbReference>
<evidence type="ECO:0000313" key="1">
    <source>
        <dbReference type="Proteomes" id="UP001732720"/>
    </source>
</evidence>
<reference evidence="2" key="1">
    <citation type="submission" date="2025-08" db="UniProtKB">
        <authorList>
            <consortium name="RefSeq"/>
        </authorList>
    </citation>
    <scope>IDENTIFICATION</scope>
</reference>
<organism evidence="1 2">
    <name type="scientific">Castor canadensis</name>
    <name type="common">American beaver</name>
    <dbReference type="NCBI Taxonomy" id="51338"/>
    <lineage>
        <taxon>Eukaryota</taxon>
        <taxon>Metazoa</taxon>
        <taxon>Chordata</taxon>
        <taxon>Craniata</taxon>
        <taxon>Vertebrata</taxon>
        <taxon>Euteleostomi</taxon>
        <taxon>Mammalia</taxon>
        <taxon>Eutheria</taxon>
        <taxon>Euarchontoglires</taxon>
        <taxon>Glires</taxon>
        <taxon>Rodentia</taxon>
        <taxon>Castorimorpha</taxon>
        <taxon>Castoridae</taxon>
        <taxon>Castor</taxon>
    </lineage>
</organism>
<gene>
    <name evidence="2" type="primary">LOC141419485</name>
</gene>
<sequence length="141" mass="15588">MDTSLPILCPPSSSAMEESTTQLTEVISEPTIILENEFKNSNLLTLPKGKSGKRVEWSSDTIDNEHLGRHSSKCCCVYEKPRAFGESSSESEKEDEDNCDVTLCAWGHHKGRRRVLSDNVPHTSSSKPEDPSQPLSSPVKD</sequence>
<proteinExistence type="predicted"/>
<keyword evidence="1" id="KW-1185">Reference proteome</keyword>
<accession>A0AC58LMK0</accession>
<dbReference type="Proteomes" id="UP001732720">
    <property type="component" value="Chromosome X"/>
</dbReference>